<evidence type="ECO:0000313" key="3">
    <source>
        <dbReference type="Proteomes" id="UP000218287"/>
    </source>
</evidence>
<dbReference type="CDD" id="cd00229">
    <property type="entry name" value="SGNH_hydrolase"/>
    <property type="match status" value="1"/>
</dbReference>
<dbReference type="InterPro" id="IPR036514">
    <property type="entry name" value="SGNH_hydro_sf"/>
</dbReference>
<protein>
    <submittedName>
        <fullName evidence="2">Glycoside hydrolase, starch-binding protein</fullName>
    </submittedName>
</protein>
<dbReference type="InterPro" id="IPR013830">
    <property type="entry name" value="SGNH_hydro"/>
</dbReference>
<feature type="domain" description="CBM20" evidence="1">
    <location>
        <begin position="1"/>
        <end position="108"/>
    </location>
</feature>
<dbReference type="InterPro" id="IPR002044">
    <property type="entry name" value="CBM20"/>
</dbReference>
<dbReference type="GO" id="GO:0004622">
    <property type="term" value="F:phosphatidylcholine lysophospholipase activity"/>
    <property type="evidence" value="ECO:0007669"/>
    <property type="project" value="TreeGrafter"/>
</dbReference>
<dbReference type="InterPro" id="IPR051532">
    <property type="entry name" value="Ester_Hydrolysis_Enzymes"/>
</dbReference>
<dbReference type="EMBL" id="AP018174">
    <property type="protein sequence ID" value="BAY16863.1"/>
    <property type="molecule type" value="Genomic_DNA"/>
</dbReference>
<dbReference type="AlphaFoldDB" id="A0A1Z4GH90"/>
<dbReference type="GO" id="GO:2001070">
    <property type="term" value="F:starch binding"/>
    <property type="evidence" value="ECO:0007669"/>
    <property type="project" value="InterPro"/>
</dbReference>
<organism evidence="2 3">
    <name type="scientific">Anabaenopsis circularis NIES-21</name>
    <dbReference type="NCBI Taxonomy" id="1085406"/>
    <lineage>
        <taxon>Bacteria</taxon>
        <taxon>Bacillati</taxon>
        <taxon>Cyanobacteriota</taxon>
        <taxon>Cyanophyceae</taxon>
        <taxon>Nostocales</taxon>
        <taxon>Nodulariaceae</taxon>
        <taxon>Anabaenopsis</taxon>
    </lineage>
</organism>
<keyword evidence="3" id="KW-1185">Reference proteome</keyword>
<dbReference type="SUPFAM" id="SSF52266">
    <property type="entry name" value="SGNH hydrolase"/>
    <property type="match status" value="1"/>
</dbReference>
<dbReference type="Pfam" id="PF08795">
    <property type="entry name" value="DUF1796"/>
    <property type="match status" value="1"/>
</dbReference>
<dbReference type="PROSITE" id="PS51166">
    <property type="entry name" value="CBM20"/>
    <property type="match status" value="1"/>
</dbReference>
<dbReference type="Gene3D" id="2.60.40.10">
    <property type="entry name" value="Immunoglobulins"/>
    <property type="match status" value="1"/>
</dbReference>
<dbReference type="PANTHER" id="PTHR30383:SF5">
    <property type="entry name" value="SGNH HYDROLASE-TYPE ESTERASE DOMAIN-CONTAINING PROTEIN"/>
    <property type="match status" value="1"/>
</dbReference>
<evidence type="ECO:0000259" key="1">
    <source>
        <dbReference type="PROSITE" id="PS51166"/>
    </source>
</evidence>
<proteinExistence type="predicted"/>
<dbReference type="Pfam" id="PF00686">
    <property type="entry name" value="CBM_20"/>
    <property type="match status" value="1"/>
</dbReference>
<dbReference type="Gene3D" id="3.40.50.1110">
    <property type="entry name" value="SGNH hydrolase"/>
    <property type="match status" value="1"/>
</dbReference>
<sequence>MYRFQVSAYTQTGESIALVGSTSELGLWDITRCIHLRTSADRYPLWWTDEIDIQPSGESGDGQSVEYKYVRFDAKSWGEWEGFGFNRWLPINHQHSGTIVVDDGAFGYLQPYPFGYTEQPTPVKQSLGEDNLKVVVIGSSVALGHKAWLLDGWVGQLEQALQQKYDHRVVNVSEVGANVSRTIARFGSVVTPEQPDIVIIALSLGNEGLAYCSPHERRAIQRRFESGLQQLVKMTRQLGARPILGSVYPNGDYSPEHYWLLQETHNRMLNWGVPILDWLAVLDNGQGRWRDGISFDPAHPNTIGHRLMYEAINLQLFDIDKAELAKENQHFWQPNEIPIYLDQAGFYVCACIAEKGLRISNPSKYSYTIAPYWQELQTVLQTKAGLLPGIYIAKNPQIGTLPFFAVQEDGAIATTVEILPGADVEYTASFNLFAPNNSQVLFYDGHLGILQKDEHHLWVINESDHEYNIHPMWKEVRNALKAMPAGVYEDPLHPEIPFRTMMIGNQGLESRVKLPPQSAVLFQYQCQLSDISRVAIVPLGDRCAVRMMLYKMEYDGPAFPFDLTRTTKIADIADIIENRFYDMWNPNFLHYNPEAGRIYHSKWSGLSFAHEVEDIDDPVNNMSPVYERMRVRYTARSQRFWYTIENCDQALFVRTGIGDRGGVIDLLNKLEKQCQSKPFQLLLLSPQNSDEFLDIPNVLHYNVEFNPDLMYDDLEHWMYCTEIMRKILESLGISSKNLFWCPPNVPVKR</sequence>
<keyword evidence="2" id="KW-0378">Hydrolase</keyword>
<dbReference type="CDD" id="cd05467">
    <property type="entry name" value="CBM20"/>
    <property type="match status" value="1"/>
</dbReference>
<evidence type="ECO:0000313" key="2">
    <source>
        <dbReference type="EMBL" id="BAY16863.1"/>
    </source>
</evidence>
<name>A0A1Z4GH90_9CYAN</name>
<dbReference type="InterPro" id="IPR013783">
    <property type="entry name" value="Ig-like_fold"/>
</dbReference>
<dbReference type="PANTHER" id="PTHR30383">
    <property type="entry name" value="THIOESTERASE 1/PROTEASE 1/LYSOPHOSPHOLIPASE L1"/>
    <property type="match status" value="1"/>
</dbReference>
<reference evidence="2 3" key="1">
    <citation type="submission" date="2017-06" db="EMBL/GenBank/DDBJ databases">
        <title>Genome sequencing of cyanobaciteial culture collection at National Institute for Environmental Studies (NIES).</title>
        <authorList>
            <person name="Hirose Y."/>
            <person name="Shimura Y."/>
            <person name="Fujisawa T."/>
            <person name="Nakamura Y."/>
            <person name="Kawachi M."/>
        </authorList>
    </citation>
    <scope>NUCLEOTIDE SEQUENCE [LARGE SCALE GENOMIC DNA]</scope>
    <source>
        <strain evidence="2 3">NIES-21</strain>
    </source>
</reference>
<gene>
    <name evidence="2" type="ORF">NIES21_26970</name>
</gene>
<accession>A0A1Z4GH90</accession>
<dbReference type="InterPro" id="IPR014903">
    <property type="entry name" value="DUF1796"/>
</dbReference>
<dbReference type="Pfam" id="PF13472">
    <property type="entry name" value="Lipase_GDSL_2"/>
    <property type="match status" value="1"/>
</dbReference>
<dbReference type="OrthoDB" id="9805159at2"/>
<dbReference type="Proteomes" id="UP000218287">
    <property type="component" value="Chromosome"/>
</dbReference>
<dbReference type="SUPFAM" id="SSF49452">
    <property type="entry name" value="Starch-binding domain-like"/>
    <property type="match status" value="1"/>
</dbReference>
<dbReference type="InterPro" id="IPR013784">
    <property type="entry name" value="Carb-bd-like_fold"/>
</dbReference>
<dbReference type="SMART" id="SM01065">
    <property type="entry name" value="CBM_2"/>
    <property type="match status" value="1"/>
</dbReference>